<keyword evidence="9" id="KW-1185">Reference proteome</keyword>
<dbReference type="InterPro" id="IPR015943">
    <property type="entry name" value="WD40/YVTN_repeat-like_dom_sf"/>
</dbReference>
<keyword evidence="5" id="KW-0143">Chaperone</keyword>
<dbReference type="InterPro" id="IPR001680">
    <property type="entry name" value="WD40_rpt"/>
</dbReference>
<dbReference type="PROSITE" id="PS01036">
    <property type="entry name" value="HSP70_3"/>
    <property type="match status" value="1"/>
</dbReference>
<keyword evidence="2" id="KW-0547">Nucleotide-binding</keyword>
<dbReference type="InterPro" id="IPR018181">
    <property type="entry name" value="Heat_shock_70_CS"/>
</dbReference>
<dbReference type="SUPFAM" id="SSF53067">
    <property type="entry name" value="Actin-like ATPase domain"/>
    <property type="match status" value="2"/>
</dbReference>
<dbReference type="PRINTS" id="PR00301">
    <property type="entry name" value="HEATSHOCK70"/>
</dbReference>
<dbReference type="GO" id="GO:0005524">
    <property type="term" value="F:ATP binding"/>
    <property type="evidence" value="ECO:0007669"/>
    <property type="project" value="UniProtKB-KW"/>
</dbReference>
<evidence type="ECO:0000256" key="6">
    <source>
        <dbReference type="SAM" id="MobiDB-lite"/>
    </source>
</evidence>
<feature type="region of interest" description="Disordered" evidence="6">
    <location>
        <begin position="357"/>
        <end position="418"/>
    </location>
</feature>
<evidence type="ECO:0000256" key="2">
    <source>
        <dbReference type="ARBA" id="ARBA00022741"/>
    </source>
</evidence>
<dbReference type="PROSITE" id="PS00329">
    <property type="entry name" value="HSP70_2"/>
    <property type="match status" value="1"/>
</dbReference>
<dbReference type="AlphaFoldDB" id="A0A562VAX6"/>
<evidence type="ECO:0000256" key="5">
    <source>
        <dbReference type="ARBA" id="ARBA00023186"/>
    </source>
</evidence>
<gene>
    <name evidence="8" type="ORF">LX16_0711</name>
</gene>
<dbReference type="GO" id="GO:0140662">
    <property type="term" value="F:ATP-dependent protein folding chaperone"/>
    <property type="evidence" value="ECO:0007669"/>
    <property type="project" value="InterPro"/>
</dbReference>
<dbReference type="RefSeq" id="WP_147132991.1">
    <property type="nucleotide sequence ID" value="NZ_BAABIJ010000001.1"/>
</dbReference>
<dbReference type="SMART" id="SM00320">
    <property type="entry name" value="WD40"/>
    <property type="match status" value="3"/>
</dbReference>
<feature type="transmembrane region" description="Helical" evidence="7">
    <location>
        <begin position="424"/>
        <end position="445"/>
    </location>
</feature>
<dbReference type="Pfam" id="PF00012">
    <property type="entry name" value="HSP70"/>
    <property type="match status" value="1"/>
</dbReference>
<dbReference type="InterPro" id="IPR013126">
    <property type="entry name" value="Hsp_70_fam"/>
</dbReference>
<dbReference type="PANTHER" id="PTHR42749">
    <property type="entry name" value="CELL SHAPE-DETERMINING PROTEIN MREB"/>
    <property type="match status" value="1"/>
</dbReference>
<dbReference type="InterPro" id="IPR036322">
    <property type="entry name" value="WD40_repeat_dom_sf"/>
</dbReference>
<protein>
    <submittedName>
        <fullName evidence="8">Hsp70 protein</fullName>
    </submittedName>
</protein>
<comment type="similarity">
    <text evidence="1">Belongs to the heat shock protein 70 family.</text>
</comment>
<proteinExistence type="inferred from homology"/>
<keyword evidence="7" id="KW-1133">Transmembrane helix</keyword>
<dbReference type="OrthoDB" id="218695at2"/>
<dbReference type="SUPFAM" id="SSF50978">
    <property type="entry name" value="WD40 repeat-like"/>
    <property type="match status" value="1"/>
</dbReference>
<dbReference type="PANTHER" id="PTHR42749:SF1">
    <property type="entry name" value="CELL SHAPE-DETERMINING PROTEIN MREB"/>
    <property type="match status" value="1"/>
</dbReference>
<evidence type="ECO:0000256" key="3">
    <source>
        <dbReference type="ARBA" id="ARBA00022840"/>
    </source>
</evidence>
<accession>A0A562VAX6</accession>
<dbReference type="EMBL" id="VLLL01000005">
    <property type="protein sequence ID" value="TWJ15014.1"/>
    <property type="molecule type" value="Genomic_DNA"/>
</dbReference>
<reference evidence="8 9" key="1">
    <citation type="journal article" date="2013" name="Stand. Genomic Sci.">
        <title>Genomic Encyclopedia of Type Strains, Phase I: The one thousand microbial genomes (KMG-I) project.</title>
        <authorList>
            <person name="Kyrpides N.C."/>
            <person name="Woyke T."/>
            <person name="Eisen J.A."/>
            <person name="Garrity G."/>
            <person name="Lilburn T.G."/>
            <person name="Beck B.J."/>
            <person name="Whitman W.B."/>
            <person name="Hugenholtz P."/>
            <person name="Klenk H.P."/>
        </authorList>
    </citation>
    <scope>NUCLEOTIDE SEQUENCE [LARGE SCALE GENOMIC DNA]</scope>
    <source>
        <strain evidence="8 9">DSM 45044</strain>
    </source>
</reference>
<evidence type="ECO:0000313" key="8">
    <source>
        <dbReference type="EMBL" id="TWJ15014.1"/>
    </source>
</evidence>
<dbReference type="Proteomes" id="UP000321617">
    <property type="component" value="Unassembled WGS sequence"/>
</dbReference>
<organism evidence="8 9">
    <name type="scientific">Stackebrandtia albiflava</name>
    <dbReference type="NCBI Taxonomy" id="406432"/>
    <lineage>
        <taxon>Bacteria</taxon>
        <taxon>Bacillati</taxon>
        <taxon>Actinomycetota</taxon>
        <taxon>Actinomycetes</taxon>
        <taxon>Glycomycetales</taxon>
        <taxon>Glycomycetaceae</taxon>
        <taxon>Stackebrandtia</taxon>
    </lineage>
</organism>
<keyword evidence="3" id="KW-0067">ATP-binding</keyword>
<name>A0A562VAX6_9ACTN</name>
<evidence type="ECO:0000256" key="1">
    <source>
        <dbReference type="ARBA" id="ARBA00007381"/>
    </source>
</evidence>
<dbReference type="Gene3D" id="3.30.420.40">
    <property type="match status" value="2"/>
</dbReference>
<keyword evidence="7" id="KW-0812">Transmembrane</keyword>
<dbReference type="Gene3D" id="2.130.10.10">
    <property type="entry name" value="YVTN repeat-like/Quinoprotein amine dehydrogenase"/>
    <property type="match status" value="1"/>
</dbReference>
<dbReference type="InterPro" id="IPR043129">
    <property type="entry name" value="ATPase_NBD"/>
</dbReference>
<evidence type="ECO:0000256" key="7">
    <source>
        <dbReference type="SAM" id="Phobius"/>
    </source>
</evidence>
<comment type="caution">
    <text evidence="8">The sequence shown here is derived from an EMBL/GenBank/DDBJ whole genome shotgun (WGS) entry which is preliminary data.</text>
</comment>
<evidence type="ECO:0000256" key="4">
    <source>
        <dbReference type="ARBA" id="ARBA00023016"/>
    </source>
</evidence>
<keyword evidence="4" id="KW-0346">Stress response</keyword>
<keyword evidence="7" id="KW-0472">Membrane</keyword>
<feature type="region of interest" description="Disordered" evidence="6">
    <location>
        <begin position="448"/>
        <end position="481"/>
    </location>
</feature>
<evidence type="ECO:0000313" key="9">
    <source>
        <dbReference type="Proteomes" id="UP000321617"/>
    </source>
</evidence>
<sequence>MDSAPRSHLGVDFGTSHTVAVLRRVDGRVETLLFDSSPLLPSAVYAGDDGTLSTGRDAVDAARRNPAALEPHPKRRVDDGSVLLGERDVPVVELFAAVLDRVRLECVQVLGGPPAAVTLSHPAAWGPARRDVLREATLAAGLPEPSLVPEPVAAATYFTRHLERDVPAGARVVVYDFGGGTFDASVVRRTDDGFEVLAVDGLDDLGGVDVDAAVVDMLRRRHDRPELWRRLLRPETPGERRMWHTFMADVRAAKERLSRQTTTDLHLPLFEVDVHLTRDELEDLTRPMLARAVEVVRALVEGGGQPSETVAGVFLVGGSSRMPLVATMLHRALGSAPVVVDQIDQVVAYGTLEVTGAPPVETTSVPPTPVSGPPVSSVVTDRSAASATYDGAPADEEAATTSVTHDAPSPDDESTADRAGHARLAAVVVAVVVLTVLVVFAPGWFVGEDEPEASGDSVTTPPGGTASESPEPPPGSPDTTYVRHDWSIEALEIIELEGRPVVASGAHTDPIRVWDAATGNPVSDFDGHDQTHDSITDIESAVIDGAPVMVSIGWGTEILVWDPLDGTEIRDIQVPDMGTVSMIDTGEADGEPVVVGASSYGFDDERYTEVLVWRISDGELVARWTAPVDTGSLHVSTAGDGATVALAGIDGDEPDRTVVEVRDVATGDLIETARPAGDVPEAAWEVSAAATPEGRIVTAVPGAPVQVWDGPDTVLEFTAHSTFLTALDAATWDDRTVAVSADDGELVYVWDTETGDVLASHPIGELGFYSTPTAVAAETVGGRLVFAVASFIGFTVFTWSMDPV</sequence>
<dbReference type="Gene3D" id="3.90.640.10">
    <property type="entry name" value="Actin, Chain A, domain 4"/>
    <property type="match status" value="1"/>
</dbReference>